<dbReference type="HOGENOM" id="CLU_2587968_0_0_10"/>
<reference evidence="1 2" key="1">
    <citation type="journal article" date="2010" name="Stand. Genomic Sci.">
        <title>Complete genome sequence of Spirosoma linguale type strain (1).</title>
        <authorList>
            <person name="Lail K."/>
            <person name="Sikorski J."/>
            <person name="Saunders E."/>
            <person name="Lapidus A."/>
            <person name="Glavina Del Rio T."/>
            <person name="Copeland A."/>
            <person name="Tice H."/>
            <person name="Cheng J.-F."/>
            <person name="Lucas S."/>
            <person name="Nolan M."/>
            <person name="Bruce D."/>
            <person name="Goodwin L."/>
            <person name="Pitluck S."/>
            <person name="Ivanova N."/>
            <person name="Mavromatis K."/>
            <person name="Ovchinnikova G."/>
            <person name="Pati A."/>
            <person name="Chen A."/>
            <person name="Palaniappan K."/>
            <person name="Land M."/>
            <person name="Hauser L."/>
            <person name="Chang Y.-J."/>
            <person name="Jeffries C.D."/>
            <person name="Chain P."/>
            <person name="Brettin T."/>
            <person name="Detter J.C."/>
            <person name="Schuetze A."/>
            <person name="Rohde M."/>
            <person name="Tindall B.J."/>
            <person name="Goeker M."/>
            <person name="Bristow J."/>
            <person name="Eisen J.A."/>
            <person name="Markowitz V."/>
            <person name="Hugenholtz P."/>
            <person name="Kyrpides N.C."/>
            <person name="Klenk H.-P."/>
            <person name="Chen F."/>
        </authorList>
    </citation>
    <scope>NUCLEOTIDE SEQUENCE [LARGE SCALE GENOMIC DNA]</scope>
    <source>
        <strain evidence="2">ATCC 33905 / DSM 74 / LMG 10896 / Claus 1</strain>
    </source>
</reference>
<dbReference type="RefSeq" id="WP_012926660.1">
    <property type="nucleotide sequence ID" value="NC_013730.1"/>
</dbReference>
<sequence>MVSALGYYRQFDTQNIHDRVCIEPLLLLPFIKNKFKHGLRQDIHGGFVQIVLVLIETELLQETRNSKIYAAHSDKADSGI</sequence>
<evidence type="ECO:0000313" key="1">
    <source>
        <dbReference type="EMBL" id="ADB38112.1"/>
    </source>
</evidence>
<accession>D2QCV7</accession>
<name>D2QCV7_SPILD</name>
<keyword evidence="2" id="KW-1185">Reference proteome</keyword>
<dbReference type="eggNOG" id="COG2972">
    <property type="taxonomic scope" value="Bacteria"/>
</dbReference>
<organism evidence="1 2">
    <name type="scientific">Spirosoma linguale (strain ATCC 33905 / DSM 74 / LMG 10896 / Claus 1)</name>
    <dbReference type="NCBI Taxonomy" id="504472"/>
    <lineage>
        <taxon>Bacteria</taxon>
        <taxon>Pseudomonadati</taxon>
        <taxon>Bacteroidota</taxon>
        <taxon>Cytophagia</taxon>
        <taxon>Cytophagales</taxon>
        <taxon>Cytophagaceae</taxon>
        <taxon>Spirosoma</taxon>
    </lineage>
</organism>
<evidence type="ECO:0000313" key="2">
    <source>
        <dbReference type="Proteomes" id="UP000002028"/>
    </source>
</evidence>
<dbReference type="KEGG" id="sli:Slin_2071"/>
<proteinExistence type="predicted"/>
<protein>
    <submittedName>
        <fullName evidence="1">Uncharacterized protein</fullName>
    </submittedName>
</protein>
<dbReference type="AlphaFoldDB" id="D2QCV7"/>
<dbReference type="Proteomes" id="UP000002028">
    <property type="component" value="Chromosome"/>
</dbReference>
<dbReference type="EMBL" id="CP001769">
    <property type="protein sequence ID" value="ADB38112.1"/>
    <property type="molecule type" value="Genomic_DNA"/>
</dbReference>
<gene>
    <name evidence="1" type="ordered locus">Slin_2071</name>
</gene>
<dbReference type="STRING" id="504472.Slin_2071"/>